<sequence>MGAGTNHITCINSRHIYVQGKDEGRLVSRLGKGIFRYVSEMSVVPGFAVKVILWLKRRTSLEREASLLVQKRIAVVYHNMLKGLGMLTWTVYKKHRRSMNHLIDIINEKLSRYKDRRLKGGFFYLVPNKKTCDITVHSHMYNMPLQEALAKTREELKKREEILVKYNSSGTSNSARTIVSFASPMIKLLLSIMFSMILAYMIMVL</sequence>
<feature type="transmembrane region" description="Helical" evidence="1">
    <location>
        <begin position="185"/>
        <end position="203"/>
    </location>
</feature>
<evidence type="ECO:0000313" key="2">
    <source>
        <dbReference type="EnsemblPlants" id="OMERI04G25460.1"/>
    </source>
</evidence>
<proteinExistence type="predicted"/>
<evidence type="ECO:0000313" key="3">
    <source>
        <dbReference type="Proteomes" id="UP000008021"/>
    </source>
</evidence>
<dbReference type="Gramene" id="OMERI04G25460.1">
    <property type="protein sequence ID" value="OMERI04G25460.1"/>
    <property type="gene ID" value="OMERI04G25460"/>
</dbReference>
<organism evidence="2">
    <name type="scientific">Oryza meridionalis</name>
    <dbReference type="NCBI Taxonomy" id="40149"/>
    <lineage>
        <taxon>Eukaryota</taxon>
        <taxon>Viridiplantae</taxon>
        <taxon>Streptophyta</taxon>
        <taxon>Embryophyta</taxon>
        <taxon>Tracheophyta</taxon>
        <taxon>Spermatophyta</taxon>
        <taxon>Magnoliopsida</taxon>
        <taxon>Liliopsida</taxon>
        <taxon>Poales</taxon>
        <taxon>Poaceae</taxon>
        <taxon>BOP clade</taxon>
        <taxon>Oryzoideae</taxon>
        <taxon>Oryzeae</taxon>
        <taxon>Oryzinae</taxon>
        <taxon>Oryza</taxon>
    </lineage>
</organism>
<keyword evidence="1" id="KW-0812">Transmembrane</keyword>
<evidence type="ECO:0000256" key="1">
    <source>
        <dbReference type="SAM" id="Phobius"/>
    </source>
</evidence>
<accession>A0A0E0DKD2</accession>
<keyword evidence="3" id="KW-1185">Reference proteome</keyword>
<protein>
    <submittedName>
        <fullName evidence="2">Uncharacterized protein</fullName>
    </submittedName>
</protein>
<dbReference type="AlphaFoldDB" id="A0A0E0DKD2"/>
<keyword evidence="1" id="KW-0472">Membrane</keyword>
<name>A0A0E0DKD2_9ORYZ</name>
<dbReference type="Proteomes" id="UP000008021">
    <property type="component" value="Chromosome 4"/>
</dbReference>
<reference evidence="2" key="2">
    <citation type="submission" date="2018-05" db="EMBL/GenBank/DDBJ databases">
        <title>OmerRS3 (Oryza meridionalis Reference Sequence Version 3).</title>
        <authorList>
            <person name="Zhang J."/>
            <person name="Kudrna D."/>
            <person name="Lee S."/>
            <person name="Talag J."/>
            <person name="Welchert J."/>
            <person name="Wing R.A."/>
        </authorList>
    </citation>
    <scope>NUCLEOTIDE SEQUENCE [LARGE SCALE GENOMIC DNA]</scope>
    <source>
        <strain evidence="2">cv. OR44</strain>
    </source>
</reference>
<dbReference type="HOGENOM" id="CLU_1339399_0_0_1"/>
<keyword evidence="1" id="KW-1133">Transmembrane helix</keyword>
<dbReference type="EnsemblPlants" id="OMERI04G25460.1">
    <property type="protein sequence ID" value="OMERI04G25460.1"/>
    <property type="gene ID" value="OMERI04G25460"/>
</dbReference>
<reference evidence="2" key="1">
    <citation type="submission" date="2015-04" db="UniProtKB">
        <authorList>
            <consortium name="EnsemblPlants"/>
        </authorList>
    </citation>
    <scope>IDENTIFICATION</scope>
</reference>